<evidence type="ECO:0000256" key="3">
    <source>
        <dbReference type="ARBA" id="ARBA00018157"/>
    </source>
</evidence>
<keyword evidence="5 10" id="KW-0256">Endoplasmic reticulum</keyword>
<evidence type="ECO:0000256" key="6">
    <source>
        <dbReference type="ARBA" id="ARBA00022989"/>
    </source>
</evidence>
<reference evidence="12 13" key="1">
    <citation type="journal article" date="2020" name="Mol. Biol. Evol.">
        <title>Interspecific Gene Flow and the Evolution of Specialization in Black and White Rhinoceros.</title>
        <authorList>
            <person name="Moodley Y."/>
            <person name="Westbury M.V."/>
            <person name="Russo I.M."/>
            <person name="Gopalakrishnan S."/>
            <person name="Rakotoarivelo A."/>
            <person name="Olsen R.A."/>
            <person name="Prost S."/>
            <person name="Tunstall T."/>
            <person name="Ryder O.A."/>
            <person name="Dalen L."/>
            <person name="Bruford M.W."/>
        </authorList>
    </citation>
    <scope>NUCLEOTIDE SEQUENCE [LARGE SCALE GENOMIC DNA]</scope>
    <source>
        <strain evidence="12">SBR-YM</strain>
        <tissue evidence="12">Skin</tissue>
    </source>
</reference>
<protein>
    <recommendedName>
        <fullName evidence="3 10">Dolichol phosphate-mannose biosynthesis regulatory protein</fullName>
    </recommendedName>
</protein>
<dbReference type="PANTHER" id="PTHR15039">
    <property type="entry name" value="DOLICHOL PHOSPHATE-MANNOSE BIOSYNTHESIS REGULATORY PROTEIN"/>
    <property type="match status" value="1"/>
</dbReference>
<comment type="caution">
    <text evidence="12">The sequence shown here is derived from an EMBL/GenBank/DDBJ whole genome shotgun (WGS) entry which is preliminary data.</text>
</comment>
<evidence type="ECO:0000313" key="13">
    <source>
        <dbReference type="Proteomes" id="UP000551758"/>
    </source>
</evidence>
<dbReference type="UniPathway" id="UPA00378"/>
<gene>
    <name evidence="12" type="ORF">HPG69_002675</name>
</gene>
<keyword evidence="13" id="KW-1185">Reference proteome</keyword>
<accession>A0A7J7FLS1</accession>
<dbReference type="EMBL" id="JACDTQ010000157">
    <property type="protein sequence ID" value="KAF5928901.1"/>
    <property type="molecule type" value="Genomic_DNA"/>
</dbReference>
<evidence type="ECO:0000313" key="12">
    <source>
        <dbReference type="EMBL" id="KAF5928901.1"/>
    </source>
</evidence>
<dbReference type="InterPro" id="IPR009914">
    <property type="entry name" value="DPM2"/>
</dbReference>
<evidence type="ECO:0000256" key="7">
    <source>
        <dbReference type="ARBA" id="ARBA00023136"/>
    </source>
</evidence>
<keyword evidence="7 10" id="KW-0472">Membrane</keyword>
<dbReference type="GO" id="GO:0030234">
    <property type="term" value="F:enzyme regulator activity"/>
    <property type="evidence" value="ECO:0007669"/>
    <property type="project" value="UniProtKB-UniRule"/>
</dbReference>
<evidence type="ECO:0000256" key="5">
    <source>
        <dbReference type="ARBA" id="ARBA00022824"/>
    </source>
</evidence>
<evidence type="ECO:0000256" key="9">
    <source>
        <dbReference type="ARBA" id="ARBA00046896"/>
    </source>
</evidence>
<dbReference type="Pfam" id="PF07297">
    <property type="entry name" value="DPM2"/>
    <property type="match status" value="1"/>
</dbReference>
<dbReference type="Proteomes" id="UP000551758">
    <property type="component" value="Unassembled WGS sequence"/>
</dbReference>
<keyword evidence="4 10" id="KW-0812">Transmembrane</keyword>
<evidence type="ECO:0000256" key="11">
    <source>
        <dbReference type="SAM" id="MobiDB-lite"/>
    </source>
</evidence>
<organism evidence="12 13">
    <name type="scientific">Diceros bicornis minor</name>
    <name type="common">South-central black rhinoceros</name>
    <dbReference type="NCBI Taxonomy" id="77932"/>
    <lineage>
        <taxon>Eukaryota</taxon>
        <taxon>Metazoa</taxon>
        <taxon>Chordata</taxon>
        <taxon>Craniata</taxon>
        <taxon>Vertebrata</taxon>
        <taxon>Euteleostomi</taxon>
        <taxon>Mammalia</taxon>
        <taxon>Eutheria</taxon>
        <taxon>Laurasiatheria</taxon>
        <taxon>Perissodactyla</taxon>
        <taxon>Rhinocerotidae</taxon>
        <taxon>Diceros</taxon>
    </lineage>
</organism>
<feature type="compositionally biased region" description="Basic and acidic residues" evidence="11">
    <location>
        <begin position="129"/>
        <end position="141"/>
    </location>
</feature>
<evidence type="ECO:0000256" key="2">
    <source>
        <dbReference type="ARBA" id="ARBA00005478"/>
    </source>
</evidence>
<comment type="pathway">
    <text evidence="10">Protein modification; protein glycosylation.</text>
</comment>
<evidence type="ECO:0000256" key="8">
    <source>
        <dbReference type="ARBA" id="ARBA00045174"/>
    </source>
</evidence>
<dbReference type="GO" id="GO:0033185">
    <property type="term" value="C:dolichol-phosphate-mannose synthase complex"/>
    <property type="evidence" value="ECO:0007669"/>
    <property type="project" value="TreeGrafter"/>
</dbReference>
<feature type="compositionally biased region" description="Basic and acidic residues" evidence="11">
    <location>
        <begin position="254"/>
        <end position="265"/>
    </location>
</feature>
<feature type="compositionally biased region" description="Polar residues" evidence="11">
    <location>
        <begin position="114"/>
        <end position="124"/>
    </location>
</feature>
<keyword evidence="6 10" id="KW-1133">Transmembrane helix</keyword>
<comment type="similarity">
    <text evidence="2 10">Belongs to the DPM2 family.</text>
</comment>
<comment type="subcellular location">
    <subcellularLocation>
        <location evidence="1 10">Endoplasmic reticulum membrane</location>
        <topology evidence="1 10">Multi-pass membrane protein</topology>
    </subcellularLocation>
</comment>
<feature type="transmembrane region" description="Helical" evidence="10">
    <location>
        <begin position="56"/>
        <end position="78"/>
    </location>
</feature>
<dbReference type="AlphaFoldDB" id="A0A7J7FLS1"/>
<dbReference type="PANTHER" id="PTHR15039:SF11">
    <property type="entry name" value="DOLICHOL PHOSPHATE-MANNOSE BIOSYNTHESIS REGULATORY PROTEIN"/>
    <property type="match status" value="1"/>
</dbReference>
<sequence>MLSPGFEWGQPLRQRRRDVWGWGAGQGEECSPELCPLWQPFIDSQHVIHKYFLPRAYAIAIPLAAGLLLLLFVGSTLLPQFPSYHMLMLDLAGSEAARDLSPHVLPLHEGSFPGLTSPNPTWTSGPGKPSERTDRPQDHRQASGHIRPPRHPSPPRLGTLTNAQRPRPTLDRGPKDAAAPGAGPAGDRRRPPRGLGVSVTGTARLVGPEAGAGPGSRSGAGVAGRPGGGGRGQSPGSCCGGDGRAEPGTLRGRCGPERRQEREGLGGRIRASPPRAALTHPYPSPGGVLHWAGTRTRPTWGSRYEGRSLAGTP</sequence>
<name>A0A7J7FLS1_DICBM</name>
<feature type="region of interest" description="Disordered" evidence="11">
    <location>
        <begin position="109"/>
        <end position="313"/>
    </location>
</feature>
<comment type="caution">
    <text evidence="10">Lacks conserved residue(s) required for the propagation of feature annotation.</text>
</comment>
<comment type="function">
    <text evidence="10">Regulatory subunit of the dolichol-phosphate mannose (DPM) synthase complex; essential for the ER localization.</text>
</comment>
<dbReference type="GO" id="GO:0180047">
    <property type="term" value="P:dolichol phosphate mannose biosynthetic process"/>
    <property type="evidence" value="ECO:0007669"/>
    <property type="project" value="InterPro"/>
</dbReference>
<comment type="function">
    <text evidence="8">Regulates the biosynthesis of dolichol phosphate-mannose. Regulatory subunit of the dolichol-phosphate mannose (DPM) synthase complex; essential for the ER localization and stable expression of DPM1. Part of the glycosylphosphatidylinositol-N-acetylglucosaminyltransferase (GPI-GnT) complex that catalyzes the transfer of N-acetylglucosamine from UDP-N-acetylglucosamine to phosphatidylinositol and participates in the first step of GPI biosynthesis. May act by regulating the GPI-GNT complex.</text>
</comment>
<dbReference type="GO" id="GO:0006506">
    <property type="term" value="P:GPI anchor biosynthetic process"/>
    <property type="evidence" value="ECO:0007669"/>
    <property type="project" value="TreeGrafter"/>
</dbReference>
<evidence type="ECO:0000256" key="4">
    <source>
        <dbReference type="ARBA" id="ARBA00022692"/>
    </source>
</evidence>
<evidence type="ECO:0000256" key="10">
    <source>
        <dbReference type="RuleBase" id="RU365084"/>
    </source>
</evidence>
<evidence type="ECO:0000256" key="1">
    <source>
        <dbReference type="ARBA" id="ARBA00004477"/>
    </source>
</evidence>
<dbReference type="GO" id="GO:0005789">
    <property type="term" value="C:endoplasmic reticulum membrane"/>
    <property type="evidence" value="ECO:0007669"/>
    <property type="project" value="UniProtKB-SubCell"/>
</dbReference>
<feature type="compositionally biased region" description="Gly residues" evidence="11">
    <location>
        <begin position="210"/>
        <end position="242"/>
    </location>
</feature>
<comment type="subunit">
    <text evidence="9">Component of the dolichol-phosphate mannose (DPM) synthase complex composed of DPM1, DPM2 and DPM3; in the complex interacts directly with DPM3. Component of the glycosylphosphatidylinositol-N-acetylglucosaminyltransferase (GPI-GnT) complex composed at least by PIGA, PIGC, PIGH, PIGP, PIGQ, PIGY and DPM2. Interacts with PIGA, PIGC and PIGQ.</text>
</comment>
<proteinExistence type="inferred from homology"/>